<gene>
    <name evidence="3" type="ORF">CHLRE_17g738100v5</name>
</gene>
<evidence type="ECO:0000256" key="2">
    <source>
        <dbReference type="SAM" id="Phobius"/>
    </source>
</evidence>
<keyword evidence="2" id="KW-0812">Transmembrane</keyword>
<dbReference type="Proteomes" id="UP000006906">
    <property type="component" value="Chromosome 17"/>
</dbReference>
<dbReference type="Gramene" id="PNW70900">
    <property type="protein sequence ID" value="PNW70900"/>
    <property type="gene ID" value="CHLRE_17g738100v5"/>
</dbReference>
<feature type="region of interest" description="Disordered" evidence="1">
    <location>
        <begin position="1291"/>
        <end position="1312"/>
    </location>
</feature>
<dbReference type="InParanoid" id="A0A2K3CRJ2"/>
<evidence type="ECO:0000313" key="3">
    <source>
        <dbReference type="EMBL" id="PNW70900.1"/>
    </source>
</evidence>
<feature type="region of interest" description="Disordered" evidence="1">
    <location>
        <begin position="732"/>
        <end position="769"/>
    </location>
</feature>
<feature type="compositionally biased region" description="Basic and acidic residues" evidence="1">
    <location>
        <begin position="97"/>
        <end position="106"/>
    </location>
</feature>
<feature type="compositionally biased region" description="Gly residues" evidence="1">
    <location>
        <begin position="1296"/>
        <end position="1310"/>
    </location>
</feature>
<feature type="compositionally biased region" description="Low complexity" evidence="1">
    <location>
        <begin position="1603"/>
        <end position="1618"/>
    </location>
</feature>
<feature type="compositionally biased region" description="Polar residues" evidence="1">
    <location>
        <begin position="582"/>
        <end position="598"/>
    </location>
</feature>
<name>A0A2K3CRJ2_CHLRE</name>
<dbReference type="EMBL" id="CM008978">
    <property type="protein sequence ID" value="PNW70900.1"/>
    <property type="molecule type" value="Genomic_DNA"/>
</dbReference>
<dbReference type="GeneID" id="5725178"/>
<feature type="compositionally biased region" description="Pro residues" evidence="1">
    <location>
        <begin position="247"/>
        <end position="261"/>
    </location>
</feature>
<keyword evidence="2" id="KW-0472">Membrane</keyword>
<dbReference type="ExpressionAtlas" id="A0A2K3CRJ2">
    <property type="expression patterns" value="baseline"/>
</dbReference>
<feature type="compositionally biased region" description="Polar residues" evidence="1">
    <location>
        <begin position="1545"/>
        <end position="1557"/>
    </location>
</feature>
<feature type="region of interest" description="Disordered" evidence="1">
    <location>
        <begin position="1023"/>
        <end position="1064"/>
    </location>
</feature>
<feature type="compositionally biased region" description="Gly residues" evidence="1">
    <location>
        <begin position="1619"/>
        <end position="1629"/>
    </location>
</feature>
<feature type="compositionally biased region" description="Pro residues" evidence="1">
    <location>
        <begin position="159"/>
        <end position="237"/>
    </location>
</feature>
<feature type="region of interest" description="Disordered" evidence="1">
    <location>
        <begin position="401"/>
        <end position="455"/>
    </location>
</feature>
<feature type="compositionally biased region" description="Pro residues" evidence="1">
    <location>
        <begin position="408"/>
        <end position="420"/>
    </location>
</feature>
<protein>
    <submittedName>
        <fullName evidence="3">Uncharacterized protein</fullName>
    </submittedName>
</protein>
<feature type="region of interest" description="Disordered" evidence="1">
    <location>
        <begin position="1603"/>
        <end position="1643"/>
    </location>
</feature>
<evidence type="ECO:0000313" key="4">
    <source>
        <dbReference type="Proteomes" id="UP000006906"/>
    </source>
</evidence>
<dbReference type="PANTHER" id="PTHR48148">
    <property type="entry name" value="KERATINOCYTE PROLINE-RICH PROTEIN"/>
    <property type="match status" value="1"/>
</dbReference>
<feature type="region of interest" description="Disordered" evidence="1">
    <location>
        <begin position="972"/>
        <end position="1010"/>
    </location>
</feature>
<feature type="compositionally biased region" description="Low complexity" evidence="1">
    <location>
        <begin position="1156"/>
        <end position="1182"/>
    </location>
</feature>
<feature type="region of interest" description="Disordered" evidence="1">
    <location>
        <begin position="1544"/>
        <end position="1574"/>
    </location>
</feature>
<feature type="transmembrane region" description="Helical" evidence="2">
    <location>
        <begin position="775"/>
        <end position="797"/>
    </location>
</feature>
<dbReference type="PANTHER" id="PTHR48148:SF2">
    <property type="entry name" value="PA14 DOMAIN-CONTAINING PROTEIN"/>
    <property type="match status" value="1"/>
</dbReference>
<feature type="compositionally biased region" description="Polar residues" evidence="1">
    <location>
        <begin position="546"/>
        <end position="569"/>
    </location>
</feature>
<feature type="compositionally biased region" description="Low complexity" evidence="1">
    <location>
        <begin position="1048"/>
        <end position="1057"/>
    </location>
</feature>
<dbReference type="OMA" id="VRTNVKC"/>
<feature type="region of interest" description="Disordered" evidence="1">
    <location>
        <begin position="546"/>
        <end position="613"/>
    </location>
</feature>
<feature type="compositionally biased region" description="Low complexity" evidence="1">
    <location>
        <begin position="111"/>
        <end position="125"/>
    </location>
</feature>
<keyword evidence="4" id="KW-1185">Reference proteome</keyword>
<feature type="compositionally biased region" description="Low complexity" evidence="1">
    <location>
        <begin position="1486"/>
        <end position="1509"/>
    </location>
</feature>
<keyword evidence="2" id="KW-1133">Transmembrane helix</keyword>
<feature type="compositionally biased region" description="Low complexity" evidence="1">
    <location>
        <begin position="421"/>
        <end position="431"/>
    </location>
</feature>
<feature type="compositionally biased region" description="Low complexity" evidence="1">
    <location>
        <begin position="748"/>
        <end position="762"/>
    </location>
</feature>
<feature type="region of interest" description="Disordered" evidence="1">
    <location>
        <begin position="87"/>
        <end position="267"/>
    </location>
</feature>
<evidence type="ECO:0000256" key="1">
    <source>
        <dbReference type="SAM" id="MobiDB-lite"/>
    </source>
</evidence>
<feature type="transmembrane region" description="Helical" evidence="2">
    <location>
        <begin position="12"/>
        <end position="37"/>
    </location>
</feature>
<dbReference type="KEGG" id="cre:CHLRE_17g738100v5"/>
<sequence>MVVRQHRRRCSGAGTCAFAEFLVALAVLLLVAAVPLLRPTAAAPSTGDRLGNNGRDLLSAAADKTAGTLLAAAPSANAGLAMGTPAAAPAAAPAHDMTPRNGREKPPAPGRYGHSDISSGSSSYPGVPPSRPPPTPPTKAPTYPPRRSPGYGDPDGRNSPPPSYPPTASSPPPPFATLPSYPLPVEPSPPPASPPSSPPPPSSSPPPSSPLPLPEEQPPVPDSPPPSWAPPDTPASEPPASLQPSSPGAPSPSPSSPPPPSVVDLDGMSIPADLVQQEGAPPAALLTLSRELQLQGRALGQSSEDAQELRQLFPAATEVVALSWNVSVVIFAYLTASLHEAGSSGAADNRSTNSSSGGVGTKAMDLVCSSQRLAVLRERLTARWGVRVGVACLCLGDVGNGSSSGAPSPSPRTAPVPRMPTPSAAAAAAAPSRRRLASTDVHSVRSEGGMGLAQAQARRWDAETLAVALPPSLPPPPAYGIYGAECPVYPATAVPVGGPAGSPEALSTPAVGGGSLTNVAAAASQPPPLLVEHSFTLTVQVQTTADADSGASTGNSTALKNGSGATSNEEGAGGGRRSSARLLQQNSAAGEGNTSSAATPVAGLHNSSSSSSSTMAGEVYDAVIEWKQEQAQQLAAGGGGLDGGGTVTAVCAAPKQSISVSTQVRALYQVPLSRQGLETFTTACSGGGSLSGGGSSSSTDTAPLSQALIGSTSGRSSSLACAVQPVALPQASGPSGGILSPAGGPSLVPGDQVPQPQGSPQGAAGGGGGPAVATVAAAVAVGSAVAIGIAGVAAVVVRRRRRRRVQQLQMDAELAEDTAKALSNPSFVLIHDSVFPVRRARGLSVSTHGGGGGRGGGGAGSPPLSALAVALAASAAARRGGSRTGSGAAFARVSGRVSASGASGGGVSAAASVTGGGRYGCGSPGLGGITAISSSVESSPAPLALSVAARGIGTGTGAGSVTSRRRPYTRRTALDGGAAGPDGVHSAYGPPGSTTDHACAAHDDEPPYQRQRRVIRRALSLYGGRVGGSNDGRDAGVASGASSGLPSTGGASSTVGASSGGGMAPATASGAAVAGLAVAGDLTGRSPASMLRASSLLPHERRLRAPSVAATAATGAGSGSGLAMAAGARGRALALYARALGGGSVTGAGGVGGWAASRRPASAGVDSSAASGSPSSSPAGDVTAGSTPTRTPGAGGEISPVLSPGASAARHPLYRDAAGAGAAMGHGYGHAGGGVGGAGYSHLRPVTAGAAPAQQTRGEREGGSVLAAVAASLAALGPRSQAMPMRNSRAVTGARGTTGGGGGAGGGHGGAAANSLSRAAAARRALASAVGGATGAARGADASAARLAAGTATSDGAAATYMQQQQEGQWVHGGSPRRAAVLSDATAWGTRGLEGANADAGAAASAAVAPCDPVSVFTTTHHLESAAAAAAAAPAGNANGAAAAAAVAEAVELFSALPSWQAPAQTSTSSEPDVFLPLPAQVPCRGAGDLPGPSGSSSSKAGRSAGSSATPAEGGCGDASSGPSRLLPLPSPYAQEESAMLPLWASSQPGGSSTILGGSTHVAAGPSGKPGSLHAARPRAVAHACTPSPTAPGRAPATAPFAPAAAAAAAGGATPTSPVGGGGSGGAGGANRVHPLPLHLEPA</sequence>
<reference evidence="3 4" key="1">
    <citation type="journal article" date="2007" name="Science">
        <title>The Chlamydomonas genome reveals the evolution of key animal and plant functions.</title>
        <authorList>
            <person name="Merchant S.S."/>
            <person name="Prochnik S.E."/>
            <person name="Vallon O."/>
            <person name="Harris E.H."/>
            <person name="Karpowicz S.J."/>
            <person name="Witman G.B."/>
            <person name="Terry A."/>
            <person name="Salamov A."/>
            <person name="Fritz-Laylin L.K."/>
            <person name="Marechal-Drouard L."/>
            <person name="Marshall W.F."/>
            <person name="Qu L.H."/>
            <person name="Nelson D.R."/>
            <person name="Sanderfoot A.A."/>
            <person name="Spalding M.H."/>
            <person name="Kapitonov V.V."/>
            <person name="Ren Q."/>
            <person name="Ferris P."/>
            <person name="Lindquist E."/>
            <person name="Shapiro H."/>
            <person name="Lucas S.M."/>
            <person name="Grimwood J."/>
            <person name="Schmutz J."/>
            <person name="Cardol P."/>
            <person name="Cerutti H."/>
            <person name="Chanfreau G."/>
            <person name="Chen C.L."/>
            <person name="Cognat V."/>
            <person name="Croft M.T."/>
            <person name="Dent R."/>
            <person name="Dutcher S."/>
            <person name="Fernandez E."/>
            <person name="Fukuzawa H."/>
            <person name="Gonzalez-Ballester D."/>
            <person name="Gonzalez-Halphen D."/>
            <person name="Hallmann A."/>
            <person name="Hanikenne M."/>
            <person name="Hippler M."/>
            <person name="Inwood W."/>
            <person name="Jabbari K."/>
            <person name="Kalanon M."/>
            <person name="Kuras R."/>
            <person name="Lefebvre P.A."/>
            <person name="Lemaire S.D."/>
            <person name="Lobanov A.V."/>
            <person name="Lohr M."/>
            <person name="Manuell A."/>
            <person name="Meier I."/>
            <person name="Mets L."/>
            <person name="Mittag M."/>
            <person name="Mittelmeier T."/>
            <person name="Moroney J.V."/>
            <person name="Moseley J."/>
            <person name="Napoli C."/>
            <person name="Nedelcu A.M."/>
            <person name="Niyogi K."/>
            <person name="Novoselov S.V."/>
            <person name="Paulsen I.T."/>
            <person name="Pazour G."/>
            <person name="Purton S."/>
            <person name="Ral J.P."/>
            <person name="Riano-Pachon D.M."/>
            <person name="Riekhof W."/>
            <person name="Rymarquis L."/>
            <person name="Schroda M."/>
            <person name="Stern D."/>
            <person name="Umen J."/>
            <person name="Willows R."/>
            <person name="Wilson N."/>
            <person name="Zimmer S.L."/>
            <person name="Allmer J."/>
            <person name="Balk J."/>
            <person name="Bisova K."/>
            <person name="Chen C.J."/>
            <person name="Elias M."/>
            <person name="Gendler K."/>
            <person name="Hauser C."/>
            <person name="Lamb M.R."/>
            <person name="Ledford H."/>
            <person name="Long J.C."/>
            <person name="Minagawa J."/>
            <person name="Page M.D."/>
            <person name="Pan J."/>
            <person name="Pootakham W."/>
            <person name="Roje S."/>
            <person name="Rose A."/>
            <person name="Stahlberg E."/>
            <person name="Terauchi A.M."/>
            <person name="Yang P."/>
            <person name="Ball S."/>
            <person name="Bowler C."/>
            <person name="Dieckmann C.L."/>
            <person name="Gladyshev V.N."/>
            <person name="Green P."/>
            <person name="Jorgensen R."/>
            <person name="Mayfield S."/>
            <person name="Mueller-Roeber B."/>
            <person name="Rajamani S."/>
            <person name="Sayre R.T."/>
            <person name="Brokstein P."/>
            <person name="Dubchak I."/>
            <person name="Goodstein D."/>
            <person name="Hornick L."/>
            <person name="Huang Y.W."/>
            <person name="Jhaveri J."/>
            <person name="Luo Y."/>
            <person name="Martinez D."/>
            <person name="Ngau W.C."/>
            <person name="Otillar B."/>
            <person name="Poliakov A."/>
            <person name="Porter A."/>
            <person name="Szajkowski L."/>
            <person name="Werner G."/>
            <person name="Zhou K."/>
            <person name="Grigoriev I.V."/>
            <person name="Rokhsar D.S."/>
            <person name="Grossman A.R."/>
        </authorList>
    </citation>
    <scope>NUCLEOTIDE SEQUENCE [LARGE SCALE GENOMIC DNA]</scope>
    <source>
        <strain evidence="4">CC-503</strain>
    </source>
</reference>
<feature type="region of interest" description="Disordered" evidence="1">
    <location>
        <begin position="1463"/>
        <end position="1531"/>
    </location>
</feature>
<proteinExistence type="predicted"/>
<dbReference type="OrthoDB" id="10662393at2759"/>
<dbReference type="PaxDb" id="3055-EDO98529"/>
<feature type="compositionally biased region" description="Pro residues" evidence="1">
    <location>
        <begin position="126"/>
        <end position="147"/>
    </location>
</feature>
<feature type="region of interest" description="Disordered" evidence="1">
    <location>
        <begin position="342"/>
        <end position="361"/>
    </location>
</feature>
<dbReference type="RefSeq" id="XP_042915050.1">
    <property type="nucleotide sequence ID" value="XM_043072591.1"/>
</dbReference>
<feature type="region of interest" description="Disordered" evidence="1">
    <location>
        <begin position="1156"/>
        <end position="1206"/>
    </location>
</feature>
<organism evidence="3 4">
    <name type="scientific">Chlamydomonas reinhardtii</name>
    <name type="common">Chlamydomonas smithii</name>
    <dbReference type="NCBI Taxonomy" id="3055"/>
    <lineage>
        <taxon>Eukaryota</taxon>
        <taxon>Viridiplantae</taxon>
        <taxon>Chlorophyta</taxon>
        <taxon>core chlorophytes</taxon>
        <taxon>Chlorophyceae</taxon>
        <taxon>CS clade</taxon>
        <taxon>Chlamydomonadales</taxon>
        <taxon>Chlamydomonadaceae</taxon>
        <taxon>Chlamydomonas</taxon>
    </lineage>
</organism>
<accession>A0A2K3CRJ2</accession>